<gene>
    <name evidence="2" type="ORF">Cvel_11754</name>
</gene>
<accession>A0A0G4I7Q9</accession>
<dbReference type="VEuPathDB" id="CryptoDB:Cvel_11754"/>
<dbReference type="EMBL" id="CDMZ01005533">
    <property type="protein sequence ID" value="CEM53145.1"/>
    <property type="molecule type" value="Genomic_DNA"/>
</dbReference>
<reference evidence="2" key="1">
    <citation type="submission" date="2014-11" db="EMBL/GenBank/DDBJ databases">
        <authorList>
            <person name="Otto D Thomas"/>
            <person name="Naeem Raeece"/>
        </authorList>
    </citation>
    <scope>NUCLEOTIDE SEQUENCE</scope>
</reference>
<feature type="region of interest" description="Disordered" evidence="1">
    <location>
        <begin position="268"/>
        <end position="315"/>
    </location>
</feature>
<feature type="region of interest" description="Disordered" evidence="1">
    <location>
        <begin position="344"/>
        <end position="382"/>
    </location>
</feature>
<organism evidence="2">
    <name type="scientific">Chromera velia CCMP2878</name>
    <dbReference type="NCBI Taxonomy" id="1169474"/>
    <lineage>
        <taxon>Eukaryota</taxon>
        <taxon>Sar</taxon>
        <taxon>Alveolata</taxon>
        <taxon>Colpodellida</taxon>
        <taxon>Chromeraceae</taxon>
        <taxon>Chromera</taxon>
    </lineage>
</organism>
<feature type="region of interest" description="Disordered" evidence="1">
    <location>
        <begin position="170"/>
        <end position="195"/>
    </location>
</feature>
<feature type="compositionally biased region" description="Basic and acidic residues" evidence="1">
    <location>
        <begin position="179"/>
        <end position="191"/>
    </location>
</feature>
<dbReference type="AlphaFoldDB" id="A0A0G4I7Q9"/>
<protein>
    <submittedName>
        <fullName evidence="2">Uncharacterized protein</fullName>
    </submittedName>
</protein>
<proteinExistence type="predicted"/>
<sequence length="382" mass="42403">MPSTKPKRDNKAIADTWQLNSEAESLLSRSVELPEGEDNEAIMASLSMKLVDEILRKMDLLQDDTESQTEHGRTTKKAPPVDYHLPFHRLALALLSGQLDGFLSAHQRMRLAEMRTRLDQERFYHARQTPLVGSWLKGGRPASTRYGRTSVPCSDEGPECLDLADDLMNARPVPPPPPEAERGRQTERGGKPEAVYGRAELNGDRAFPQGYRKSWNFSETLHAPHYILPGEVHPTSLSLTLESTHFPWRKPGGALSPERLASVHCTSQPVIPPSVTGSPGPEEPPTVTERTLKTSSSPPRRSGGVLTEKEKKRDREAFMREDPKKLTSFGTLTQVYHSQVPAYFTQKGPHPTLSRDPSVPKLPDTARSQGLPLSQRKGCTAC</sequence>
<name>A0A0G4I7Q9_9ALVE</name>
<evidence type="ECO:0000256" key="1">
    <source>
        <dbReference type="SAM" id="MobiDB-lite"/>
    </source>
</evidence>
<evidence type="ECO:0000313" key="2">
    <source>
        <dbReference type="EMBL" id="CEM53145.1"/>
    </source>
</evidence>